<gene>
    <name evidence="4" type="ORF">FHR20_002960</name>
</gene>
<dbReference type="Pfam" id="PF04773">
    <property type="entry name" value="FecR"/>
    <property type="match status" value="1"/>
</dbReference>
<feature type="transmembrane region" description="Helical" evidence="1">
    <location>
        <begin position="76"/>
        <end position="94"/>
    </location>
</feature>
<dbReference type="PIRSF" id="PIRSF018266">
    <property type="entry name" value="FecR"/>
    <property type="match status" value="1"/>
</dbReference>
<keyword evidence="1" id="KW-1133">Transmembrane helix</keyword>
<dbReference type="AlphaFoldDB" id="A0A7X5ZX01"/>
<reference evidence="4 5" key="1">
    <citation type="submission" date="2020-03" db="EMBL/GenBank/DDBJ databases">
        <title>Genomic Encyclopedia of Type Strains, Phase IV (KMG-IV): sequencing the most valuable type-strain genomes for metagenomic binning, comparative biology and taxonomic classification.</title>
        <authorList>
            <person name="Goeker M."/>
        </authorList>
    </citation>
    <scope>NUCLEOTIDE SEQUENCE [LARGE SCALE GENOMIC DNA]</scope>
    <source>
        <strain evidence="4 5">DSM 4733</strain>
    </source>
</reference>
<evidence type="ECO:0000259" key="2">
    <source>
        <dbReference type="Pfam" id="PF04773"/>
    </source>
</evidence>
<evidence type="ECO:0000313" key="4">
    <source>
        <dbReference type="EMBL" id="NIJ65998.1"/>
    </source>
</evidence>
<sequence length="338" mass="36255">MAAKWFLQSEAVALGHADRARLETWLAADPRHQAAWDDVATALRTVADNAADREFLAMRSRALAARPERRWPLSRMMAAVAGLLVVVLTSILVFREVYPGPVHRNGIAAAGPARALYRTTIGGRAEVTLPDGSVAVLDTDSAMRIAYTDKERGIRLLKGQALFVVAKHQPAPFQVYAGSQRVTAVGTRFNVRVEGHGRSPKTSVALIEGVVRVAGLDFAGSAMPDRRTGEITMRAGELFDSARPGALRLSASEAEGAASWVSGTLSFNDMPLGRAVAEMNRYTARPIGLGGGDIANLRVSGVFKTGDSQHFAESMAEVFHLRVAHDARGNPLLLPSPE</sequence>
<organism evidence="4 5">
    <name type="scientific">Sphingomonas leidyi</name>
    <dbReference type="NCBI Taxonomy" id="68569"/>
    <lineage>
        <taxon>Bacteria</taxon>
        <taxon>Pseudomonadati</taxon>
        <taxon>Pseudomonadota</taxon>
        <taxon>Alphaproteobacteria</taxon>
        <taxon>Sphingomonadales</taxon>
        <taxon>Sphingomonadaceae</taxon>
        <taxon>Sphingomonas</taxon>
    </lineage>
</organism>
<dbReference type="Pfam" id="PF16220">
    <property type="entry name" value="DUF4880"/>
    <property type="match status" value="1"/>
</dbReference>
<dbReference type="Proteomes" id="UP000564677">
    <property type="component" value="Unassembled WGS sequence"/>
</dbReference>
<accession>A0A7X5ZX01</accession>
<dbReference type="InterPro" id="IPR006860">
    <property type="entry name" value="FecR"/>
</dbReference>
<feature type="domain" description="FecR N-terminal" evidence="3">
    <location>
        <begin position="2"/>
        <end position="40"/>
    </location>
</feature>
<name>A0A7X5ZX01_9SPHN</name>
<dbReference type="PANTHER" id="PTHR30273:SF2">
    <property type="entry name" value="PROTEIN FECR"/>
    <property type="match status" value="1"/>
</dbReference>
<keyword evidence="5" id="KW-1185">Reference proteome</keyword>
<dbReference type="GO" id="GO:0016989">
    <property type="term" value="F:sigma factor antagonist activity"/>
    <property type="evidence" value="ECO:0007669"/>
    <property type="project" value="TreeGrafter"/>
</dbReference>
<keyword evidence="1 4" id="KW-0812">Transmembrane</keyword>
<evidence type="ECO:0000313" key="5">
    <source>
        <dbReference type="Proteomes" id="UP000564677"/>
    </source>
</evidence>
<feature type="domain" description="FecR protein" evidence="2">
    <location>
        <begin position="117"/>
        <end position="212"/>
    </location>
</feature>
<protein>
    <submittedName>
        <fullName evidence="4">Transmembrane sensor</fullName>
    </submittedName>
</protein>
<dbReference type="RefSeq" id="WP_167300294.1">
    <property type="nucleotide sequence ID" value="NZ_JAASQV010000002.1"/>
</dbReference>
<evidence type="ECO:0000259" key="3">
    <source>
        <dbReference type="Pfam" id="PF16220"/>
    </source>
</evidence>
<dbReference type="PANTHER" id="PTHR30273">
    <property type="entry name" value="PERIPLASMIC SIGNAL SENSOR AND SIGMA FACTOR ACTIVATOR FECR-RELATED"/>
    <property type="match status" value="1"/>
</dbReference>
<proteinExistence type="predicted"/>
<dbReference type="Gene3D" id="2.60.120.1440">
    <property type="match status" value="1"/>
</dbReference>
<keyword evidence="1" id="KW-0472">Membrane</keyword>
<dbReference type="InterPro" id="IPR012373">
    <property type="entry name" value="Ferrdict_sens_TM"/>
</dbReference>
<dbReference type="InterPro" id="IPR032623">
    <property type="entry name" value="FecR_N"/>
</dbReference>
<evidence type="ECO:0000256" key="1">
    <source>
        <dbReference type="SAM" id="Phobius"/>
    </source>
</evidence>
<comment type="caution">
    <text evidence="4">The sequence shown here is derived from an EMBL/GenBank/DDBJ whole genome shotgun (WGS) entry which is preliminary data.</text>
</comment>
<dbReference type="EMBL" id="JAASQV010000002">
    <property type="protein sequence ID" value="NIJ65998.1"/>
    <property type="molecule type" value="Genomic_DNA"/>
</dbReference>